<keyword evidence="3" id="KW-1185">Reference proteome</keyword>
<dbReference type="Pfam" id="PF01844">
    <property type="entry name" value="HNH"/>
    <property type="match status" value="1"/>
</dbReference>
<proteinExistence type="predicted"/>
<dbReference type="InterPro" id="IPR003615">
    <property type="entry name" value="HNH_nuc"/>
</dbReference>
<protein>
    <recommendedName>
        <fullName evidence="1">HNH nuclease domain-containing protein</fullName>
    </recommendedName>
</protein>
<dbReference type="SMART" id="SM00507">
    <property type="entry name" value="HNHc"/>
    <property type="match status" value="1"/>
</dbReference>
<accession>A0A4P7QK63</accession>
<dbReference type="Proteomes" id="UP000296352">
    <property type="component" value="Chromosome"/>
</dbReference>
<dbReference type="GO" id="GO:0003676">
    <property type="term" value="F:nucleic acid binding"/>
    <property type="evidence" value="ECO:0007669"/>
    <property type="project" value="InterPro"/>
</dbReference>
<dbReference type="OrthoDB" id="4412276at2"/>
<gene>
    <name evidence="2" type="ORF">CENDO_10555</name>
</gene>
<dbReference type="GO" id="GO:0008270">
    <property type="term" value="F:zinc ion binding"/>
    <property type="evidence" value="ECO:0007669"/>
    <property type="project" value="InterPro"/>
</dbReference>
<name>A0A4P7QK63_9CORY</name>
<evidence type="ECO:0000313" key="2">
    <source>
        <dbReference type="EMBL" id="QCB29364.1"/>
    </source>
</evidence>
<dbReference type="AlphaFoldDB" id="A0A4P7QK63"/>
<dbReference type="KEGG" id="cee:CENDO_10555"/>
<dbReference type="CDD" id="cd00085">
    <property type="entry name" value="HNHc"/>
    <property type="match status" value="1"/>
</dbReference>
<evidence type="ECO:0000259" key="1">
    <source>
        <dbReference type="SMART" id="SM00507"/>
    </source>
</evidence>
<reference evidence="2 3" key="1">
    <citation type="submission" date="2019-04" db="EMBL/GenBank/DDBJ databases">
        <title>Corynebacterium endometrii sp. nov., isolated from the uterus of a cow with endometritis.</title>
        <authorList>
            <person name="Ballas P."/>
            <person name="Ruckert C."/>
            <person name="Wagener K."/>
            <person name="Drillich M."/>
            <person name="Kaempfer P."/>
            <person name="Busse H.-J."/>
            <person name="Ehling-Schulz M."/>
        </authorList>
    </citation>
    <scope>NUCLEOTIDE SEQUENCE [LARGE SCALE GENOMIC DNA]</scope>
    <source>
        <strain evidence="2 3">LMM-1653</strain>
    </source>
</reference>
<dbReference type="RefSeq" id="WP_136141955.1">
    <property type="nucleotide sequence ID" value="NZ_CP039247.1"/>
</dbReference>
<evidence type="ECO:0000313" key="3">
    <source>
        <dbReference type="Proteomes" id="UP000296352"/>
    </source>
</evidence>
<dbReference type="EMBL" id="CP039247">
    <property type="protein sequence ID" value="QCB29364.1"/>
    <property type="molecule type" value="Genomic_DNA"/>
</dbReference>
<dbReference type="GO" id="GO:0004519">
    <property type="term" value="F:endonuclease activity"/>
    <property type="evidence" value="ECO:0007669"/>
    <property type="project" value="InterPro"/>
</dbReference>
<organism evidence="2 3">
    <name type="scientific">Corynebacterium endometrii</name>
    <dbReference type="NCBI Taxonomy" id="2488819"/>
    <lineage>
        <taxon>Bacteria</taxon>
        <taxon>Bacillati</taxon>
        <taxon>Actinomycetota</taxon>
        <taxon>Actinomycetes</taxon>
        <taxon>Mycobacteriales</taxon>
        <taxon>Corynebacteriaceae</taxon>
        <taxon>Corynebacterium</taxon>
    </lineage>
</organism>
<sequence length="339" mass="37184">MKYLTSLNAALAAGIDLVGEVTGLSKTDLLKAGTAPKMARDLLALNVVYFGKTRFSRFQREARSTTHDLLTLLAIERHCKKLKKSKDAWALRVELAHTPAGEIGRVARQRIDELQPRKAEEPSVKIRRGPQDWKITVTGSSHDISRIWEGQDGSLDTFVKTHFSDNSAPTTTVNVIVTLDEMDEIVEKGGEEVILRCTNGSTMTGAELVNATLADRGYVALVHPVEGAINLYRTARFANPKQRRLAEIMNSTCSWEGCNKPASECQMHHVVSFNNGGETNQDNIVPACGYHNGVNEDDPGFAPRGRMAKHRGVGGWLPPGETNPANMVFNRGAYKHPAA</sequence>
<dbReference type="InterPro" id="IPR002711">
    <property type="entry name" value="HNH"/>
</dbReference>
<feature type="domain" description="HNH nuclease" evidence="1">
    <location>
        <begin position="244"/>
        <end position="293"/>
    </location>
</feature>
<dbReference type="Gene3D" id="1.10.30.50">
    <property type="match status" value="1"/>
</dbReference>